<evidence type="ECO:0000313" key="3">
    <source>
        <dbReference type="Proteomes" id="UP000226031"/>
    </source>
</evidence>
<gene>
    <name evidence="2" type="ORF">GX50_08884</name>
</gene>
<evidence type="ECO:0000256" key="1">
    <source>
        <dbReference type="SAM" id="MobiDB-lite"/>
    </source>
</evidence>
<name>A0A2B7Z565_9EURO</name>
<accession>A0A2B7Z565</accession>
<comment type="caution">
    <text evidence="2">The sequence shown here is derived from an EMBL/GenBank/DDBJ whole genome shotgun (WGS) entry which is preliminary data.</text>
</comment>
<dbReference type="EMBL" id="PDND01000544">
    <property type="protein sequence ID" value="PGH28379.1"/>
    <property type="molecule type" value="Genomic_DNA"/>
</dbReference>
<feature type="region of interest" description="Disordered" evidence="1">
    <location>
        <begin position="301"/>
        <end position="334"/>
    </location>
</feature>
<dbReference type="Proteomes" id="UP000226031">
    <property type="component" value="Unassembled WGS sequence"/>
</dbReference>
<proteinExistence type="predicted"/>
<keyword evidence="3" id="KW-1185">Reference proteome</keyword>
<protein>
    <recommendedName>
        <fullName evidence="4">CCHC-type domain-containing protein</fullName>
    </recommendedName>
</protein>
<sequence>MVLAEKEMVEEMEIDGTREARHVSEQKNSAKQNVKTNNLATAICVLTEVLREGERDEEVNEKGKKHLQKAMKAMKEVKTELCDQLLRRMEQATSASMHQNLHNKLNGAPTWASVAVRGEPSVKTISMKTLREDIKAELAVNNGWMHEWGDKACMKREMYAVLVKSASLNVIDWGTLEWAVESVYKQNSTLWCRALIHKVNKIIVKQQKPHGSIIINQYGYIARFCQREETCSHCAQKGHSDKTCPGVLEGSKLKCSNCGGNHTAWNLSCSERKAVTKSVKEALIERPKCYEIRASDAEGFNYSRKRNRPQQDESVKTLRRAGRPTDIARAGVLQ</sequence>
<dbReference type="STRING" id="73230.A0A2B7Z565"/>
<dbReference type="VEuPathDB" id="FungiDB:EMCG_05469"/>
<evidence type="ECO:0008006" key="4">
    <source>
        <dbReference type="Google" id="ProtNLM"/>
    </source>
</evidence>
<reference evidence="2 3" key="1">
    <citation type="submission" date="2017-10" db="EMBL/GenBank/DDBJ databases">
        <title>Comparative genomics in systemic dimorphic fungi from Ajellomycetaceae.</title>
        <authorList>
            <person name="Munoz J.F."/>
            <person name="Mcewen J.G."/>
            <person name="Clay O.K."/>
            <person name="Cuomo C.A."/>
        </authorList>
    </citation>
    <scope>NUCLEOTIDE SEQUENCE [LARGE SCALE GENOMIC DNA]</scope>
    <source>
        <strain evidence="2 3">UAMH4076</strain>
    </source>
</reference>
<organism evidence="2 3">
    <name type="scientific">[Emmonsia] crescens</name>
    <dbReference type="NCBI Taxonomy" id="73230"/>
    <lineage>
        <taxon>Eukaryota</taxon>
        <taxon>Fungi</taxon>
        <taxon>Dikarya</taxon>
        <taxon>Ascomycota</taxon>
        <taxon>Pezizomycotina</taxon>
        <taxon>Eurotiomycetes</taxon>
        <taxon>Eurotiomycetidae</taxon>
        <taxon>Onygenales</taxon>
        <taxon>Ajellomycetaceae</taxon>
        <taxon>Emergomyces</taxon>
    </lineage>
</organism>
<dbReference type="AlphaFoldDB" id="A0A2B7Z565"/>
<dbReference type="VEuPathDB" id="FungiDB:EMCG_01469"/>
<evidence type="ECO:0000313" key="2">
    <source>
        <dbReference type="EMBL" id="PGH28379.1"/>
    </source>
</evidence>